<organism evidence="1">
    <name type="scientific">Methylobacterium bullatum</name>
    <dbReference type="NCBI Taxonomy" id="570505"/>
    <lineage>
        <taxon>Bacteria</taxon>
        <taxon>Pseudomonadati</taxon>
        <taxon>Pseudomonadota</taxon>
        <taxon>Alphaproteobacteria</taxon>
        <taxon>Hyphomicrobiales</taxon>
        <taxon>Methylobacteriaceae</taxon>
        <taxon>Methylobacterium</taxon>
    </lineage>
</organism>
<name>A0A679J0I7_9HYPH</name>
<sequence>MTTHAPVWDYLRSSIRAHRLAGTVDHRVGVVLDEYVGHMARCVATRQVTLSEGLAAANAAVVACGRLIPIPEDRLEAR</sequence>
<dbReference type="Proteomes" id="UP001055307">
    <property type="component" value="Unassembled WGS sequence"/>
</dbReference>
<proteinExistence type="predicted"/>
<gene>
    <name evidence="1" type="ORF">MBUL_02768</name>
    <name evidence="2" type="ORF">OICFNHDK_4350</name>
</gene>
<protein>
    <submittedName>
        <fullName evidence="1">Uncharacterized protein</fullName>
    </submittedName>
</protein>
<reference evidence="2" key="3">
    <citation type="submission" date="2021-08" db="EMBL/GenBank/DDBJ databases">
        <authorList>
            <person name="Tani A."/>
            <person name="Ola A."/>
            <person name="Ogura Y."/>
            <person name="Katsura K."/>
            <person name="Hayashi T."/>
        </authorList>
    </citation>
    <scope>NUCLEOTIDE SEQUENCE</scope>
    <source>
        <strain evidence="2">DSM 21893</strain>
    </source>
</reference>
<evidence type="ECO:0000313" key="2">
    <source>
        <dbReference type="EMBL" id="GJD41866.1"/>
    </source>
</evidence>
<reference evidence="1" key="2">
    <citation type="submission" date="2019-12" db="EMBL/GenBank/DDBJ databases">
        <authorList>
            <person name="Cremers G."/>
        </authorList>
    </citation>
    <scope>NUCLEOTIDE SEQUENCE</scope>
    <source>
        <strain evidence="1">Mbul1</strain>
    </source>
</reference>
<accession>A0A679J0I7</accession>
<keyword evidence="3" id="KW-1185">Reference proteome</keyword>
<reference evidence="2" key="1">
    <citation type="journal article" date="2016" name="Front. Microbiol.">
        <title>Genome Sequence of the Piezophilic, Mesophilic Sulfate-Reducing Bacterium Desulfovibrio indicus J2T.</title>
        <authorList>
            <person name="Cao J."/>
            <person name="Maignien L."/>
            <person name="Shao Z."/>
            <person name="Alain K."/>
            <person name="Jebbar M."/>
        </authorList>
    </citation>
    <scope>NUCLEOTIDE SEQUENCE</scope>
    <source>
        <strain evidence="2">DSM 21893</strain>
    </source>
</reference>
<dbReference type="AlphaFoldDB" id="A0A679J0I7"/>
<dbReference type="EMBL" id="LR743504">
    <property type="protein sequence ID" value="CAA2104567.1"/>
    <property type="molecule type" value="Genomic_DNA"/>
</dbReference>
<dbReference type="RefSeq" id="WP_238206018.1">
    <property type="nucleotide sequence ID" value="NZ_BPQF01000029.1"/>
</dbReference>
<evidence type="ECO:0000313" key="3">
    <source>
        <dbReference type="Proteomes" id="UP001055307"/>
    </source>
</evidence>
<dbReference type="EMBL" id="BPQF01000029">
    <property type="protein sequence ID" value="GJD41866.1"/>
    <property type="molecule type" value="Genomic_DNA"/>
</dbReference>
<evidence type="ECO:0000313" key="1">
    <source>
        <dbReference type="EMBL" id="CAA2104567.1"/>
    </source>
</evidence>